<name>A0ABS2ABU7_9ACTN</name>
<dbReference type="EMBL" id="JAENHP010000004">
    <property type="protein sequence ID" value="MBM2617291.1"/>
    <property type="molecule type" value="Genomic_DNA"/>
</dbReference>
<protein>
    <recommendedName>
        <fullName evidence="4">Secreted protein</fullName>
    </recommendedName>
</protein>
<evidence type="ECO:0000313" key="3">
    <source>
        <dbReference type="Proteomes" id="UP000632138"/>
    </source>
</evidence>
<gene>
    <name evidence="2" type="ORF">JIG36_17190</name>
</gene>
<dbReference type="Proteomes" id="UP000632138">
    <property type="component" value="Unassembled WGS sequence"/>
</dbReference>
<dbReference type="RefSeq" id="WP_203377255.1">
    <property type="nucleotide sequence ID" value="NZ_JAENHP010000004.1"/>
</dbReference>
<sequence length="152" mass="16745">MFVIKTARRALFSALSILTLTTGVVVSGVSPASAATTCDRKIKPYTWANFKGTVTLKICHNKHFVETVHAAIQNNTGWAVYGTLRIADNQNQAWNSTQFRTDPGVEMGDYWTVNQNWPNGRRACAVFRRDGVMPPALGHACIKVEGGKFKSD</sequence>
<proteinExistence type="predicted"/>
<accession>A0ABS2ABU7</accession>
<evidence type="ECO:0000313" key="2">
    <source>
        <dbReference type="EMBL" id="MBM2617291.1"/>
    </source>
</evidence>
<reference evidence="2 3" key="1">
    <citation type="submission" date="2021-01" db="EMBL/GenBank/DDBJ databases">
        <title>Actinoplanes sp. nov. LDG1-06 isolated from lichen.</title>
        <authorList>
            <person name="Saeng-In P."/>
            <person name="Phongsopitanun W."/>
            <person name="Kanchanasin P."/>
            <person name="Yuki M."/>
            <person name="Kudo T."/>
            <person name="Ohkuma M."/>
            <person name="Tanasupawat S."/>
        </authorList>
    </citation>
    <scope>NUCLEOTIDE SEQUENCE [LARGE SCALE GENOMIC DNA]</scope>
    <source>
        <strain evidence="2 3">LDG1-06</strain>
    </source>
</reference>
<evidence type="ECO:0008006" key="4">
    <source>
        <dbReference type="Google" id="ProtNLM"/>
    </source>
</evidence>
<keyword evidence="3" id="KW-1185">Reference proteome</keyword>
<feature type="chain" id="PRO_5045716586" description="Secreted protein" evidence="1">
    <location>
        <begin position="35"/>
        <end position="152"/>
    </location>
</feature>
<keyword evidence="1" id="KW-0732">Signal</keyword>
<feature type="signal peptide" evidence="1">
    <location>
        <begin position="1"/>
        <end position="34"/>
    </location>
</feature>
<evidence type="ECO:0000256" key="1">
    <source>
        <dbReference type="SAM" id="SignalP"/>
    </source>
</evidence>
<organism evidence="2 3">
    <name type="scientific">Paractinoplanes ovalisporus</name>
    <dbReference type="NCBI Taxonomy" id="2810368"/>
    <lineage>
        <taxon>Bacteria</taxon>
        <taxon>Bacillati</taxon>
        <taxon>Actinomycetota</taxon>
        <taxon>Actinomycetes</taxon>
        <taxon>Micromonosporales</taxon>
        <taxon>Micromonosporaceae</taxon>
        <taxon>Paractinoplanes</taxon>
    </lineage>
</organism>
<comment type="caution">
    <text evidence="2">The sequence shown here is derived from an EMBL/GenBank/DDBJ whole genome shotgun (WGS) entry which is preliminary data.</text>
</comment>